<comment type="subcellular location">
    <subcellularLocation>
        <location evidence="1">Apical cell membrane</location>
        <topology evidence="1">Multi-pass membrane protein</topology>
    </subcellularLocation>
</comment>
<sequence length="628" mass="67486">MPFSRTQSAPPLTLEDPASCKASQSQGSARGSSLTCDDPEALTPLEEDPWAMPQLQQTGPSWGELDCAGKLLRVFMGILKGVLLVGFLYFFICSLDVLSSAFQLVGGKVAGDIFSDNAVLSNPVAGLVIGVLLTVLVQSSSTSSSIVVSMVSSGLLTVSASIPIIMGVNVGTSVTSTLVSLAHSGDRNEFRRAFGGSAVHGLFNWLTVIVVLPIEIMSGYLFHLTNAIISSFHIQSGKDAPDILKVLTEPLTLLIIQLDKSVISGISTGDPESKNKSLILNWCKVQETVVLKNFSVTNLTECESHLCFTTENQTLVLKNVSEKVNLQLCDHVFVSTSLPDIAVGFILLFGSLLVLCTCLVLIVKLLNSVLQGHFAQVIKKVLNSDLPYPFGWVNGYLAILVGAVMTFIVQSSSVFTSAITPLIGMGVISLERAYPLCLGSNVGTTTTAVLAALASPAESLGSALQVALIHLFFNLTGILLWYVVPVLRLPIPIAKVFGDITAKYRWFAGLYVLLSFVLLPLSVFGLSVAGLPVLLGVGVPILLLIVFSIVVTFCQRRCPQCLPPILRTWNFLPSWAHSFEPWDRLLSSCCGFCCRCRCCRQGQPSAMETGAKELQVYDNPTVLHSLEL</sequence>
<dbReference type="GO" id="GO:0031982">
    <property type="term" value="C:vesicle"/>
    <property type="evidence" value="ECO:0007669"/>
    <property type="project" value="TreeGrafter"/>
</dbReference>
<evidence type="ECO:0000313" key="11">
    <source>
        <dbReference type="Proteomes" id="UP001230051"/>
    </source>
</evidence>
<keyword evidence="4 9" id="KW-0812">Transmembrane</keyword>
<evidence type="ECO:0000256" key="7">
    <source>
        <dbReference type="ARBA" id="ARBA00023201"/>
    </source>
</evidence>
<dbReference type="GO" id="GO:0005903">
    <property type="term" value="C:brush border"/>
    <property type="evidence" value="ECO:0007669"/>
    <property type="project" value="TreeGrafter"/>
</dbReference>
<feature type="transmembrane region" description="Helical" evidence="9">
    <location>
        <begin position="436"/>
        <end position="457"/>
    </location>
</feature>
<gene>
    <name evidence="10" type="primary">SLC34A2</name>
    <name evidence="10" type="ORF">AOXY_G26894</name>
</gene>
<dbReference type="Proteomes" id="UP001230051">
    <property type="component" value="Unassembled WGS sequence"/>
</dbReference>
<reference evidence="10" key="1">
    <citation type="submission" date="2022-02" db="EMBL/GenBank/DDBJ databases">
        <title>Atlantic sturgeon de novo genome assembly.</title>
        <authorList>
            <person name="Stock M."/>
            <person name="Klopp C."/>
            <person name="Guiguen Y."/>
            <person name="Cabau C."/>
            <person name="Parinello H."/>
            <person name="Santidrian Yebra-Pimentel E."/>
            <person name="Kuhl H."/>
            <person name="Dirks R.P."/>
            <person name="Guessner J."/>
            <person name="Wuertz S."/>
            <person name="Du K."/>
            <person name="Schartl M."/>
        </authorList>
    </citation>
    <scope>NUCLEOTIDE SEQUENCE</scope>
    <source>
        <strain evidence="10">STURGEONOMICS-FGT-2020</strain>
        <tissue evidence="10">Whole blood</tissue>
    </source>
</reference>
<evidence type="ECO:0000313" key="10">
    <source>
        <dbReference type="EMBL" id="KAK1155534.1"/>
    </source>
</evidence>
<name>A0AAD8CPZ4_ACIOX</name>
<keyword evidence="7" id="KW-0406">Ion transport</keyword>
<evidence type="ECO:0000256" key="2">
    <source>
        <dbReference type="ARBA" id="ARBA00005808"/>
    </source>
</evidence>
<dbReference type="NCBIfam" id="TIGR01013">
    <property type="entry name" value="2a58"/>
    <property type="match status" value="1"/>
</dbReference>
<evidence type="ECO:0000256" key="5">
    <source>
        <dbReference type="ARBA" id="ARBA00022989"/>
    </source>
</evidence>
<evidence type="ECO:0000256" key="3">
    <source>
        <dbReference type="ARBA" id="ARBA00022475"/>
    </source>
</evidence>
<keyword evidence="3" id="KW-1003">Cell membrane</keyword>
<evidence type="ECO:0000256" key="8">
    <source>
        <dbReference type="SAM" id="MobiDB-lite"/>
    </source>
</evidence>
<evidence type="ECO:0000256" key="4">
    <source>
        <dbReference type="ARBA" id="ARBA00022692"/>
    </source>
</evidence>
<feature type="compositionally biased region" description="Polar residues" evidence="8">
    <location>
        <begin position="1"/>
        <end position="10"/>
    </location>
</feature>
<keyword evidence="7" id="KW-0739">Sodium transport</keyword>
<dbReference type="PANTHER" id="PTHR10010">
    <property type="entry name" value="SOLUTE CARRIER FAMILY 34 SODIUM PHOSPHATE , MEMBER 2-RELATED"/>
    <property type="match status" value="1"/>
</dbReference>
<dbReference type="NCBIfam" id="NF037997">
    <property type="entry name" value="Na_Pi_symport"/>
    <property type="match status" value="2"/>
</dbReference>
<feature type="transmembrane region" description="Helical" evidence="9">
    <location>
        <begin position="463"/>
        <end position="484"/>
    </location>
</feature>
<feature type="transmembrane region" description="Helical" evidence="9">
    <location>
        <begin position="396"/>
        <end position="424"/>
    </location>
</feature>
<dbReference type="PANTHER" id="PTHR10010:SF35">
    <property type="entry name" value="SODIUM-DEPENDENT PHOSPHATE TRANSPORT PROTEIN 2C"/>
    <property type="match status" value="1"/>
</dbReference>
<comment type="caution">
    <text evidence="10">The sequence shown here is derived from an EMBL/GenBank/DDBJ whole genome shotgun (WGS) entry which is preliminary data.</text>
</comment>
<organism evidence="10 11">
    <name type="scientific">Acipenser oxyrinchus oxyrinchus</name>
    <dbReference type="NCBI Taxonomy" id="40147"/>
    <lineage>
        <taxon>Eukaryota</taxon>
        <taxon>Metazoa</taxon>
        <taxon>Chordata</taxon>
        <taxon>Craniata</taxon>
        <taxon>Vertebrata</taxon>
        <taxon>Euteleostomi</taxon>
        <taxon>Actinopterygii</taxon>
        <taxon>Chondrostei</taxon>
        <taxon>Acipenseriformes</taxon>
        <taxon>Acipenseridae</taxon>
        <taxon>Acipenser</taxon>
    </lineage>
</organism>
<keyword evidence="5 9" id="KW-1133">Transmembrane helix</keyword>
<dbReference type="GO" id="GO:0016324">
    <property type="term" value="C:apical plasma membrane"/>
    <property type="evidence" value="ECO:0007669"/>
    <property type="project" value="UniProtKB-SubCell"/>
</dbReference>
<feature type="transmembrane region" description="Helical" evidence="9">
    <location>
        <begin position="78"/>
        <end position="98"/>
    </location>
</feature>
<dbReference type="AlphaFoldDB" id="A0AAD8CPZ4"/>
<dbReference type="GO" id="GO:0005436">
    <property type="term" value="F:sodium:phosphate symporter activity"/>
    <property type="evidence" value="ECO:0007669"/>
    <property type="project" value="InterPro"/>
</dbReference>
<evidence type="ECO:0000256" key="9">
    <source>
        <dbReference type="SAM" id="Phobius"/>
    </source>
</evidence>
<dbReference type="GO" id="GO:0044341">
    <property type="term" value="P:sodium-dependent phosphate transport"/>
    <property type="evidence" value="ECO:0007669"/>
    <property type="project" value="InterPro"/>
</dbReference>
<dbReference type="EMBL" id="JAGXEW010000030">
    <property type="protein sequence ID" value="KAK1155534.1"/>
    <property type="molecule type" value="Genomic_DNA"/>
</dbReference>
<keyword evidence="6 9" id="KW-0472">Membrane</keyword>
<feature type="compositionally biased region" description="Low complexity" evidence="8">
    <location>
        <begin position="22"/>
        <end position="33"/>
    </location>
</feature>
<feature type="transmembrane region" description="Helical" evidence="9">
    <location>
        <begin position="118"/>
        <end position="137"/>
    </location>
</feature>
<feature type="transmembrane region" description="Helical" evidence="9">
    <location>
        <begin position="533"/>
        <end position="554"/>
    </location>
</feature>
<protein>
    <submittedName>
        <fullName evidence="10">Sodium-dependent phosphate transport protein 2B-like</fullName>
    </submittedName>
</protein>
<keyword evidence="7" id="KW-0813">Transport</keyword>
<feature type="region of interest" description="Disordered" evidence="8">
    <location>
        <begin position="1"/>
        <end position="38"/>
    </location>
</feature>
<feature type="transmembrane region" description="Helical" evidence="9">
    <location>
        <begin position="146"/>
        <end position="166"/>
    </location>
</feature>
<feature type="transmembrane region" description="Helical" evidence="9">
    <location>
        <begin position="341"/>
        <end position="363"/>
    </location>
</feature>
<feature type="transmembrane region" description="Helical" evidence="9">
    <location>
        <begin position="202"/>
        <end position="222"/>
    </location>
</feature>
<feature type="transmembrane region" description="Helical" evidence="9">
    <location>
        <begin position="504"/>
        <end position="527"/>
    </location>
</feature>
<comment type="similarity">
    <text evidence="2">Belongs to the SLC34A transporter family.</text>
</comment>
<dbReference type="InterPro" id="IPR003841">
    <property type="entry name" value="Na/Pi_transpt"/>
</dbReference>
<accession>A0AAD8CPZ4</accession>
<evidence type="ECO:0000256" key="1">
    <source>
        <dbReference type="ARBA" id="ARBA00004424"/>
    </source>
</evidence>
<evidence type="ECO:0000256" key="6">
    <source>
        <dbReference type="ARBA" id="ARBA00023136"/>
    </source>
</evidence>
<dbReference type="GO" id="GO:0030643">
    <property type="term" value="P:intracellular phosphate ion homeostasis"/>
    <property type="evidence" value="ECO:0007669"/>
    <property type="project" value="TreeGrafter"/>
</dbReference>
<keyword evidence="11" id="KW-1185">Reference proteome</keyword>
<dbReference type="Pfam" id="PF02690">
    <property type="entry name" value="Na_Pi_cotrans"/>
    <property type="match status" value="2"/>
</dbReference>
<keyword evidence="7" id="KW-0915">Sodium</keyword>
<proteinExistence type="inferred from homology"/>